<dbReference type="Proteomes" id="UP000051096">
    <property type="component" value="Unassembled WGS sequence"/>
</dbReference>
<feature type="active site" description="Proton acceptor" evidence="12">
    <location>
        <position position="305"/>
    </location>
</feature>
<dbReference type="GO" id="GO:0008237">
    <property type="term" value="F:metallopeptidase activity"/>
    <property type="evidence" value="ECO:0007669"/>
    <property type="project" value="UniProtKB-KW"/>
</dbReference>
<reference evidence="15 16" key="1">
    <citation type="journal article" date="2015" name="Microbiome">
        <title>Genomic resolution of linkages in carbon, nitrogen, and sulfur cycling among widespread estuary sediment bacteria.</title>
        <authorList>
            <person name="Baker B.J."/>
            <person name="Lazar C.S."/>
            <person name="Teske A.P."/>
            <person name="Dick G.J."/>
        </authorList>
    </citation>
    <scope>NUCLEOTIDE SEQUENCE [LARGE SCALE GENOMIC DNA]</scope>
    <source>
        <strain evidence="15">SM23_60</strain>
    </source>
</reference>
<keyword evidence="10 13" id="KW-0862">Zinc</keyword>
<evidence type="ECO:0000256" key="11">
    <source>
        <dbReference type="ARBA" id="ARBA00023049"/>
    </source>
</evidence>
<dbReference type="AlphaFoldDB" id="A0A0S8GKY9"/>
<keyword evidence="9" id="KW-0378">Hydrolase</keyword>
<evidence type="ECO:0000313" key="16">
    <source>
        <dbReference type="Proteomes" id="UP000051096"/>
    </source>
</evidence>
<feature type="binding site" evidence="13">
    <location>
        <position position="308"/>
    </location>
    <ligand>
        <name>Zn(2+)</name>
        <dbReference type="ChEBI" id="CHEBI:29105"/>
        <note>catalytic</note>
    </ligand>
</feature>
<dbReference type="Pfam" id="PF01433">
    <property type="entry name" value="Peptidase_M1"/>
    <property type="match status" value="1"/>
</dbReference>
<feature type="active site" description="Proton donor" evidence="12">
    <location>
        <position position="384"/>
    </location>
</feature>
<evidence type="ECO:0000256" key="12">
    <source>
        <dbReference type="PIRSR" id="PIRSR634015-1"/>
    </source>
</evidence>
<dbReference type="CDD" id="cd09603">
    <property type="entry name" value="M1_APN_like"/>
    <property type="match status" value="1"/>
</dbReference>
<dbReference type="InterPro" id="IPR014782">
    <property type="entry name" value="Peptidase_M1_dom"/>
</dbReference>
<dbReference type="Gene3D" id="2.60.40.1730">
    <property type="entry name" value="tricorn interacting facor f3 domain"/>
    <property type="match status" value="1"/>
</dbReference>
<dbReference type="GO" id="GO:0008270">
    <property type="term" value="F:zinc ion binding"/>
    <property type="evidence" value="ECO:0007669"/>
    <property type="project" value="InterPro"/>
</dbReference>
<evidence type="ECO:0000256" key="9">
    <source>
        <dbReference type="ARBA" id="ARBA00022801"/>
    </source>
</evidence>
<dbReference type="GO" id="GO:0016285">
    <property type="term" value="F:alanyl aminopeptidase activity"/>
    <property type="evidence" value="ECO:0007669"/>
    <property type="project" value="UniProtKB-EC"/>
</dbReference>
<evidence type="ECO:0000256" key="8">
    <source>
        <dbReference type="ARBA" id="ARBA00022723"/>
    </source>
</evidence>
<comment type="similarity">
    <text evidence="3">Belongs to the peptidase M1 family.</text>
</comment>
<dbReference type="InterPro" id="IPR027268">
    <property type="entry name" value="Peptidase_M4/M1_CTD_sf"/>
</dbReference>
<evidence type="ECO:0000256" key="3">
    <source>
        <dbReference type="ARBA" id="ARBA00010136"/>
    </source>
</evidence>
<dbReference type="InterPro" id="IPR001930">
    <property type="entry name" value="Peptidase_M1"/>
</dbReference>
<dbReference type="GO" id="GO:0006508">
    <property type="term" value="P:proteolysis"/>
    <property type="evidence" value="ECO:0007669"/>
    <property type="project" value="UniProtKB-KW"/>
</dbReference>
<organism evidence="15 16">
    <name type="scientific">candidate division WOR_3 bacterium SM23_60</name>
    <dbReference type="NCBI Taxonomy" id="1703780"/>
    <lineage>
        <taxon>Bacteria</taxon>
        <taxon>Bacteria division WOR-3</taxon>
    </lineage>
</organism>
<comment type="cofactor">
    <cofactor evidence="13">
        <name>Zn(2+)</name>
        <dbReference type="ChEBI" id="CHEBI:29105"/>
    </cofactor>
    <text evidence="13">Binds 1 zinc ion per subunit.</text>
</comment>
<evidence type="ECO:0000256" key="7">
    <source>
        <dbReference type="ARBA" id="ARBA00022670"/>
    </source>
</evidence>
<evidence type="ECO:0000259" key="14">
    <source>
        <dbReference type="Pfam" id="PF01433"/>
    </source>
</evidence>
<dbReference type="InterPro" id="IPR034015">
    <property type="entry name" value="M1_LTA4H"/>
</dbReference>
<comment type="subcellular location">
    <subcellularLocation>
        <location evidence="2">Cytoplasm</location>
    </subcellularLocation>
</comment>
<dbReference type="EMBL" id="LJUO01000005">
    <property type="protein sequence ID" value="KPK73631.1"/>
    <property type="molecule type" value="Genomic_DNA"/>
</dbReference>
<protein>
    <recommendedName>
        <fullName evidence="5">Aminopeptidase N</fullName>
        <ecNumber evidence="4">3.4.11.2</ecNumber>
    </recommendedName>
</protein>
<dbReference type="PRINTS" id="PR00756">
    <property type="entry name" value="ALADIPTASE"/>
</dbReference>
<dbReference type="SUPFAM" id="SSF63737">
    <property type="entry name" value="Leukotriene A4 hydrolase N-terminal domain"/>
    <property type="match status" value="1"/>
</dbReference>
<keyword evidence="11" id="KW-0482">Metalloprotease</keyword>
<feature type="binding site" evidence="13">
    <location>
        <position position="304"/>
    </location>
    <ligand>
        <name>Zn(2+)</name>
        <dbReference type="ChEBI" id="CHEBI:29105"/>
        <note>catalytic</note>
    </ligand>
</feature>
<keyword evidence="7" id="KW-0645">Protease</keyword>
<evidence type="ECO:0000256" key="6">
    <source>
        <dbReference type="ARBA" id="ARBA00022490"/>
    </source>
</evidence>
<dbReference type="InterPro" id="IPR042097">
    <property type="entry name" value="Aminopeptidase_N-like_N_sf"/>
</dbReference>
<name>A0A0S8GKY9_UNCW3</name>
<evidence type="ECO:0000256" key="10">
    <source>
        <dbReference type="ARBA" id="ARBA00022833"/>
    </source>
</evidence>
<evidence type="ECO:0000256" key="1">
    <source>
        <dbReference type="ARBA" id="ARBA00000098"/>
    </source>
</evidence>
<dbReference type="GO" id="GO:0005737">
    <property type="term" value="C:cytoplasm"/>
    <property type="evidence" value="ECO:0007669"/>
    <property type="project" value="UniProtKB-SubCell"/>
</dbReference>
<proteinExistence type="inferred from homology"/>
<evidence type="ECO:0000313" key="15">
    <source>
        <dbReference type="EMBL" id="KPK73631.1"/>
    </source>
</evidence>
<dbReference type="PANTHER" id="PTHR45726:SF3">
    <property type="entry name" value="LEUKOTRIENE A-4 HYDROLASE"/>
    <property type="match status" value="1"/>
</dbReference>
<feature type="domain" description="Peptidase M1 membrane alanine aminopeptidase" evidence="14">
    <location>
        <begin position="248"/>
        <end position="444"/>
    </location>
</feature>
<gene>
    <name evidence="15" type="ORF">AMJ87_01015</name>
</gene>
<dbReference type="PANTHER" id="PTHR45726">
    <property type="entry name" value="LEUKOTRIENE A-4 HYDROLASE"/>
    <property type="match status" value="1"/>
</dbReference>
<keyword evidence="8 13" id="KW-0479">Metal-binding</keyword>
<dbReference type="SUPFAM" id="SSF55486">
    <property type="entry name" value="Metalloproteases ('zincins'), catalytic domain"/>
    <property type="match status" value="1"/>
</dbReference>
<accession>A0A0S8GKY9</accession>
<evidence type="ECO:0000256" key="13">
    <source>
        <dbReference type="PIRSR" id="PIRSR634015-3"/>
    </source>
</evidence>
<keyword evidence="6" id="KW-0963">Cytoplasm</keyword>
<dbReference type="EC" id="3.4.11.2" evidence="4"/>
<dbReference type="Gene3D" id="1.10.390.10">
    <property type="entry name" value="Neutral Protease Domain 2"/>
    <property type="match status" value="1"/>
</dbReference>
<comment type="catalytic activity">
    <reaction evidence="1">
        <text>Release of an N-terminal amino acid, Xaa-|-Yaa- from a peptide, amide or arylamide. Xaa is preferably Ala, but may be most amino acids including Pro (slow action). When a terminal hydrophobic residue is followed by a prolyl residue, the two may be released as an intact Xaa-Pro dipeptide.</text>
        <dbReference type="EC" id="3.4.11.2"/>
    </reaction>
</comment>
<feature type="binding site" evidence="13">
    <location>
        <position position="327"/>
    </location>
    <ligand>
        <name>Zn(2+)</name>
        <dbReference type="ChEBI" id="CHEBI:29105"/>
        <note>catalytic</note>
    </ligand>
</feature>
<evidence type="ECO:0000256" key="5">
    <source>
        <dbReference type="ARBA" id="ARBA00015611"/>
    </source>
</evidence>
<evidence type="ECO:0000256" key="4">
    <source>
        <dbReference type="ARBA" id="ARBA00012564"/>
    </source>
</evidence>
<evidence type="ECO:0000256" key="2">
    <source>
        <dbReference type="ARBA" id="ARBA00004496"/>
    </source>
</evidence>
<sequence>MQLILALFLVQFNIDNKHVFYPQPARAESTHSYNVLHYLIELDLPMNSRYLEGAVTVAARSNEDNLGLIDLHLLGLTVDSVKVDGVATTYTHTGETLLVDLPQPQSVGDSFNVVIGYSGTGSGSMGYLWYSSLHPISYTLGCPFCTKRWVPCYDYMGDKADYGVEFYITVPDTFTVCANGAYLGKDVAGGVATYHWKHDYPISPYLIHFAASTFTTYSDWYYPAGDSIEIMYYFWPQDSAHAPTAFQYTTDMLYFYDSLYGEYPFEKYGMAILYPFYYAGMEHQTLSSIYRPGFLGNDYNLMAHEMSHMWWGDMVTCFGWVNVWLNEGFATYSDARYWERQHGHQSFINLMISRRNDYFAAEASHPRPLYDPTLEDLFGWGHDYCKASWVLHMIRYLCTDDSTWLALMATYRDSFEYGMASTDDLNNIMNQVLADNYDWFFDEWVYDMGYPFYDIVWTTAYEAPHWRLVLDITQTQAIGPSVFHMPLPLGVDFASGDTILTLPITESPQHFEFVLAQEPTDLTVDPETWIIQKNNVTASTQEYGAHDVTVDHISTVDRVITVRLSAPAKIRVYDITGRKVHEANTAQLHYTPSTAGIYHVLIGDESRRVVVIR</sequence>
<comment type="caution">
    <text evidence="15">The sequence shown here is derived from an EMBL/GenBank/DDBJ whole genome shotgun (WGS) entry which is preliminary data.</text>
</comment>